<evidence type="ECO:0000313" key="4">
    <source>
        <dbReference type="EMBL" id="KAK4405531.1"/>
    </source>
</evidence>
<dbReference type="InterPro" id="IPR027417">
    <property type="entry name" value="P-loop_NTPase"/>
</dbReference>
<feature type="region of interest" description="Disordered" evidence="3">
    <location>
        <begin position="85"/>
        <end position="104"/>
    </location>
</feature>
<comment type="caution">
    <text evidence="4">The sequence shown here is derived from an EMBL/GenBank/DDBJ whole genome shotgun (WGS) entry which is preliminary data.</text>
</comment>
<accession>A0AAE2C1G6</accession>
<sequence length="254" mass="28648">MAYNLESLIRILQQILNPDNKRWILDHNKRPQLESLLEKASPLKQILDKSSSAWGPMTENLQEVIEELDSAMDKLQNIVEHESDGMRNSSFSDAVSSTPDPTSKNTVVGLDEDLIKLKDRLTSLENKLQVIPIIGMGGIVTLYQSITGERYLVVLDDMWSTKAWDDYHQMHLLNKFESWNLLHQKVFGEDSCPPEFEKIGRSIASDCGGLPLAIHVIGGLLSEAKGRRDSWEHVATDVKAAIAEKDKQFSIYCL</sequence>
<dbReference type="AlphaFoldDB" id="A0AAE2C1G6"/>
<dbReference type="InterPro" id="IPR042197">
    <property type="entry name" value="Apaf_helical"/>
</dbReference>
<evidence type="ECO:0000256" key="1">
    <source>
        <dbReference type="ARBA" id="ARBA00022614"/>
    </source>
</evidence>
<keyword evidence="5" id="KW-1185">Reference proteome</keyword>
<gene>
    <name evidence="4" type="ORF">Sango_0559600</name>
</gene>
<organism evidence="4 5">
    <name type="scientific">Sesamum angolense</name>
    <dbReference type="NCBI Taxonomy" id="2727404"/>
    <lineage>
        <taxon>Eukaryota</taxon>
        <taxon>Viridiplantae</taxon>
        <taxon>Streptophyta</taxon>
        <taxon>Embryophyta</taxon>
        <taxon>Tracheophyta</taxon>
        <taxon>Spermatophyta</taxon>
        <taxon>Magnoliopsida</taxon>
        <taxon>eudicotyledons</taxon>
        <taxon>Gunneridae</taxon>
        <taxon>Pentapetalae</taxon>
        <taxon>asterids</taxon>
        <taxon>lamiids</taxon>
        <taxon>Lamiales</taxon>
        <taxon>Pedaliaceae</taxon>
        <taxon>Sesamum</taxon>
    </lineage>
</organism>
<dbReference type="PANTHER" id="PTHR36766">
    <property type="entry name" value="PLANT BROAD-SPECTRUM MILDEW RESISTANCE PROTEIN RPW8"/>
    <property type="match status" value="1"/>
</dbReference>
<proteinExistence type="predicted"/>
<evidence type="ECO:0000256" key="2">
    <source>
        <dbReference type="ARBA" id="ARBA00022821"/>
    </source>
</evidence>
<protein>
    <submittedName>
        <fullName evidence="4">Disease resistance RPP8-like protein 3</fullName>
    </submittedName>
</protein>
<dbReference type="SUPFAM" id="SSF52540">
    <property type="entry name" value="P-loop containing nucleoside triphosphate hydrolases"/>
    <property type="match status" value="1"/>
</dbReference>
<dbReference type="Proteomes" id="UP001289374">
    <property type="component" value="Unassembled WGS sequence"/>
</dbReference>
<keyword evidence="1" id="KW-0433">Leucine-rich repeat</keyword>
<reference evidence="4" key="2">
    <citation type="journal article" date="2024" name="Plant">
        <title>Genomic evolution and insights into agronomic trait innovations of Sesamum species.</title>
        <authorList>
            <person name="Miao H."/>
            <person name="Wang L."/>
            <person name="Qu L."/>
            <person name="Liu H."/>
            <person name="Sun Y."/>
            <person name="Le M."/>
            <person name="Wang Q."/>
            <person name="Wei S."/>
            <person name="Zheng Y."/>
            <person name="Lin W."/>
            <person name="Duan Y."/>
            <person name="Cao H."/>
            <person name="Xiong S."/>
            <person name="Wang X."/>
            <person name="Wei L."/>
            <person name="Li C."/>
            <person name="Ma Q."/>
            <person name="Ju M."/>
            <person name="Zhao R."/>
            <person name="Li G."/>
            <person name="Mu C."/>
            <person name="Tian Q."/>
            <person name="Mei H."/>
            <person name="Zhang T."/>
            <person name="Gao T."/>
            <person name="Zhang H."/>
        </authorList>
    </citation>
    <scope>NUCLEOTIDE SEQUENCE</scope>
    <source>
        <strain evidence="4">K16</strain>
    </source>
</reference>
<name>A0AAE2C1G6_9LAMI</name>
<keyword evidence="2" id="KW-0611">Plant defense</keyword>
<reference evidence="4" key="1">
    <citation type="submission" date="2020-06" db="EMBL/GenBank/DDBJ databases">
        <authorList>
            <person name="Li T."/>
            <person name="Hu X."/>
            <person name="Zhang T."/>
            <person name="Song X."/>
            <person name="Zhang H."/>
            <person name="Dai N."/>
            <person name="Sheng W."/>
            <person name="Hou X."/>
            <person name="Wei L."/>
        </authorList>
    </citation>
    <scope>NUCLEOTIDE SEQUENCE</scope>
    <source>
        <strain evidence="4">K16</strain>
        <tissue evidence="4">Leaf</tissue>
    </source>
</reference>
<feature type="compositionally biased region" description="Polar residues" evidence="3">
    <location>
        <begin position="86"/>
        <end position="104"/>
    </location>
</feature>
<dbReference type="Gene3D" id="1.10.8.430">
    <property type="entry name" value="Helical domain of apoptotic protease-activating factors"/>
    <property type="match status" value="1"/>
</dbReference>
<dbReference type="PANTHER" id="PTHR36766:SF44">
    <property type="entry name" value="NBS-CODING RESISTANCE GENE ANALOG"/>
    <property type="match status" value="1"/>
</dbReference>
<evidence type="ECO:0000313" key="5">
    <source>
        <dbReference type="Proteomes" id="UP001289374"/>
    </source>
</evidence>
<dbReference type="GO" id="GO:0006952">
    <property type="term" value="P:defense response"/>
    <property type="evidence" value="ECO:0007669"/>
    <property type="project" value="UniProtKB-KW"/>
</dbReference>
<dbReference type="GO" id="GO:0043531">
    <property type="term" value="F:ADP binding"/>
    <property type="evidence" value="ECO:0007669"/>
    <property type="project" value="InterPro"/>
</dbReference>
<dbReference type="Gene3D" id="1.20.5.4130">
    <property type="match status" value="1"/>
</dbReference>
<evidence type="ECO:0000256" key="3">
    <source>
        <dbReference type="SAM" id="MobiDB-lite"/>
    </source>
</evidence>
<dbReference type="EMBL" id="JACGWL010000003">
    <property type="protein sequence ID" value="KAK4405531.1"/>
    <property type="molecule type" value="Genomic_DNA"/>
</dbReference>